<dbReference type="InterPro" id="IPR015064">
    <property type="entry name" value="Sda"/>
</dbReference>
<comment type="caution">
    <text evidence="1">The sequence shown here is derived from an EMBL/GenBank/DDBJ whole genome shotgun (WGS) entry which is preliminary data.</text>
</comment>
<dbReference type="RefSeq" id="WP_142540426.1">
    <property type="nucleotide sequence ID" value="NZ_BMIE01000001.1"/>
</dbReference>
<dbReference type="Gene3D" id="1.10.287.1100">
    <property type="entry name" value="Sporulation inhibitor A"/>
    <property type="match status" value="1"/>
</dbReference>
<dbReference type="SUPFAM" id="SSF100985">
    <property type="entry name" value="Sporulation inhibitor Sda"/>
    <property type="match status" value="1"/>
</dbReference>
<dbReference type="Proteomes" id="UP000317316">
    <property type="component" value="Unassembled WGS sequence"/>
</dbReference>
<organism evidence="1 2">
    <name type="scientific">Psychrobacillus lasiicapitis</name>
    <dbReference type="NCBI Taxonomy" id="1636719"/>
    <lineage>
        <taxon>Bacteria</taxon>
        <taxon>Bacillati</taxon>
        <taxon>Bacillota</taxon>
        <taxon>Bacilli</taxon>
        <taxon>Bacillales</taxon>
        <taxon>Bacillaceae</taxon>
        <taxon>Psychrobacillus</taxon>
    </lineage>
</organism>
<protein>
    <submittedName>
        <fullName evidence="1">Sporulation histidine kinase inhibitor Sda</fullName>
    </submittedName>
</protein>
<dbReference type="Pfam" id="PF08970">
    <property type="entry name" value="Sda"/>
    <property type="match status" value="1"/>
</dbReference>
<reference evidence="1 2" key="1">
    <citation type="submission" date="2019-05" db="EMBL/GenBank/DDBJ databases">
        <title>Psychrobacillus vulpis sp. nov., a new species isolated from feces of a red fox that inhabits in The Tablas de Daimiel Natural Park, Albacete, Spain.</title>
        <authorList>
            <person name="Rodriguez M."/>
            <person name="Reina J.C."/>
            <person name="Bejar V."/>
            <person name="Llamas I."/>
        </authorList>
    </citation>
    <scope>NUCLEOTIDE SEQUENCE [LARGE SCALE GENOMIC DNA]</scope>
    <source>
        <strain evidence="1 2">NEAU-3TGS17</strain>
    </source>
</reference>
<evidence type="ECO:0000313" key="2">
    <source>
        <dbReference type="Proteomes" id="UP000317316"/>
    </source>
</evidence>
<gene>
    <name evidence="1" type="ORF">FG382_18760</name>
</gene>
<dbReference type="EMBL" id="VDGH01000012">
    <property type="protein sequence ID" value="TQR09785.1"/>
    <property type="molecule type" value="Genomic_DNA"/>
</dbReference>
<sequence length="42" mass="4908">MSKMPDELLLESYKRAKELKLSSDFISLLENEICRRSLIVHA</sequence>
<proteinExistence type="predicted"/>
<dbReference type="AlphaFoldDB" id="A0A544SX55"/>
<accession>A0A544SX55</accession>
<dbReference type="InterPro" id="IPR036916">
    <property type="entry name" value="Sda_sf"/>
</dbReference>
<evidence type="ECO:0000313" key="1">
    <source>
        <dbReference type="EMBL" id="TQR09785.1"/>
    </source>
</evidence>
<keyword evidence="2" id="KW-1185">Reference proteome</keyword>
<dbReference type="OrthoDB" id="2933732at2"/>
<name>A0A544SX55_9BACI</name>